<dbReference type="CDD" id="cd06558">
    <property type="entry name" value="crotonase-like"/>
    <property type="match status" value="1"/>
</dbReference>
<dbReference type="RefSeq" id="WP_132580341.1">
    <property type="nucleotide sequence ID" value="NZ_SMAJ01000003.1"/>
</dbReference>
<dbReference type="SUPFAM" id="SSF52096">
    <property type="entry name" value="ClpP/crotonase"/>
    <property type="match status" value="1"/>
</dbReference>
<organism evidence="3 4">
    <name type="scientific">Paralcaligenes ureilyticus</name>
    <dbReference type="NCBI Taxonomy" id="627131"/>
    <lineage>
        <taxon>Bacteria</taxon>
        <taxon>Pseudomonadati</taxon>
        <taxon>Pseudomonadota</taxon>
        <taxon>Betaproteobacteria</taxon>
        <taxon>Burkholderiales</taxon>
        <taxon>Alcaligenaceae</taxon>
        <taxon>Paralcaligenes</taxon>
    </lineage>
</organism>
<dbReference type="OrthoDB" id="9807606at2"/>
<accession>A0A4R3M882</accession>
<dbReference type="AlphaFoldDB" id="A0A4R3M882"/>
<evidence type="ECO:0000313" key="4">
    <source>
        <dbReference type="Proteomes" id="UP000295525"/>
    </source>
</evidence>
<dbReference type="EMBL" id="SMAJ01000003">
    <property type="protein sequence ID" value="TCT09580.1"/>
    <property type="molecule type" value="Genomic_DNA"/>
</dbReference>
<dbReference type="InterPro" id="IPR001753">
    <property type="entry name" value="Enoyl-CoA_hydra/iso"/>
</dbReference>
<evidence type="ECO:0000256" key="2">
    <source>
        <dbReference type="RuleBase" id="RU003707"/>
    </source>
</evidence>
<evidence type="ECO:0000256" key="1">
    <source>
        <dbReference type="ARBA" id="ARBA00005254"/>
    </source>
</evidence>
<comment type="caution">
    <text evidence="3">The sequence shown here is derived from an EMBL/GenBank/DDBJ whole genome shotgun (WGS) entry which is preliminary data.</text>
</comment>
<comment type="similarity">
    <text evidence="1 2">Belongs to the enoyl-CoA hydratase/isomerase family.</text>
</comment>
<dbReference type="Proteomes" id="UP000295525">
    <property type="component" value="Unassembled WGS sequence"/>
</dbReference>
<dbReference type="PANTHER" id="PTHR11941:SF54">
    <property type="entry name" value="ENOYL-COA HYDRATASE, MITOCHONDRIAL"/>
    <property type="match status" value="1"/>
</dbReference>
<dbReference type="Pfam" id="PF00378">
    <property type="entry name" value="ECH_1"/>
    <property type="match status" value="1"/>
</dbReference>
<gene>
    <name evidence="3" type="ORF">EDC26_103199</name>
</gene>
<dbReference type="PROSITE" id="PS00166">
    <property type="entry name" value="ENOYL_COA_HYDRATASE"/>
    <property type="match status" value="1"/>
</dbReference>
<evidence type="ECO:0000313" key="3">
    <source>
        <dbReference type="EMBL" id="TCT09580.1"/>
    </source>
</evidence>
<dbReference type="GO" id="GO:0006635">
    <property type="term" value="P:fatty acid beta-oxidation"/>
    <property type="evidence" value="ECO:0007669"/>
    <property type="project" value="TreeGrafter"/>
</dbReference>
<reference evidence="3 4" key="1">
    <citation type="submission" date="2019-03" db="EMBL/GenBank/DDBJ databases">
        <title>Genomic Encyclopedia of Type Strains, Phase IV (KMG-IV): sequencing the most valuable type-strain genomes for metagenomic binning, comparative biology and taxonomic classification.</title>
        <authorList>
            <person name="Goeker M."/>
        </authorList>
    </citation>
    <scope>NUCLEOTIDE SEQUENCE [LARGE SCALE GENOMIC DNA]</scope>
    <source>
        <strain evidence="3 4">DSM 24591</strain>
    </source>
</reference>
<keyword evidence="4" id="KW-1185">Reference proteome</keyword>
<protein>
    <submittedName>
        <fullName evidence="3">Enoyl-CoA hydratase</fullName>
    </submittedName>
</protein>
<dbReference type="GO" id="GO:0003824">
    <property type="term" value="F:catalytic activity"/>
    <property type="evidence" value="ECO:0007669"/>
    <property type="project" value="InterPro"/>
</dbReference>
<dbReference type="InterPro" id="IPR029045">
    <property type="entry name" value="ClpP/crotonase-like_dom_sf"/>
</dbReference>
<dbReference type="PANTHER" id="PTHR11941">
    <property type="entry name" value="ENOYL-COA HYDRATASE-RELATED"/>
    <property type="match status" value="1"/>
</dbReference>
<name>A0A4R3M882_9BURK</name>
<proteinExistence type="inferred from homology"/>
<dbReference type="Gene3D" id="3.90.226.10">
    <property type="entry name" value="2-enoyl-CoA Hydratase, Chain A, domain 1"/>
    <property type="match status" value="1"/>
</dbReference>
<sequence>MPYEHLMYNVRDDGIGIVTFNRPKRANAMSQAMLKELENLCTQLEQDKNLRCVIVTGAGAAFSAGFDLKDQADAMPQGVADWTPLLEADFKGIMSFWNLSKPSIAAVNGPALAGGFELMLGCDLAIASESAVFGEPELKFGAGIVAMVLPWFVGPKVAKEMIYTGEDSLSAARALELGLVNKVVPADQVMPVAMELAVRLAQMDPMVLGRTKLAVNRTYEIMGMQHALRAALDIDILIEGEGSSLKRDFLKVVREDGLGKALAWREARYGASR</sequence>
<dbReference type="InterPro" id="IPR018376">
    <property type="entry name" value="Enoyl-CoA_hyd/isom_CS"/>
</dbReference>